<reference evidence="3" key="1">
    <citation type="journal article" date="2015" name="PLoS Genet.">
        <title>Genome Sequence and Transcriptome Analyses of Chrysochromulina tobin: Metabolic Tools for Enhanced Algal Fitness in the Prominent Order Prymnesiales (Haptophyceae).</title>
        <authorList>
            <person name="Hovde B.T."/>
            <person name="Deodato C.R."/>
            <person name="Hunsperger H.M."/>
            <person name="Ryken S.A."/>
            <person name="Yost W."/>
            <person name="Jha R.K."/>
            <person name="Patterson J."/>
            <person name="Monnat R.J. Jr."/>
            <person name="Barlow S.B."/>
            <person name="Starkenburg S.R."/>
            <person name="Cattolico R.A."/>
        </authorList>
    </citation>
    <scope>NUCLEOTIDE SEQUENCE</scope>
    <source>
        <strain evidence="3">CCMP291</strain>
    </source>
</reference>
<comment type="caution">
    <text evidence="2">The sequence shown here is derived from an EMBL/GenBank/DDBJ whole genome shotgun (WGS) entry which is preliminary data.</text>
</comment>
<proteinExistence type="predicted"/>
<evidence type="ECO:0000313" key="3">
    <source>
        <dbReference type="Proteomes" id="UP000037460"/>
    </source>
</evidence>
<name>A0A0M0LQ66_9EUKA</name>
<feature type="region of interest" description="Disordered" evidence="1">
    <location>
        <begin position="534"/>
        <end position="556"/>
    </location>
</feature>
<dbReference type="InterPro" id="IPR046336">
    <property type="entry name" value="Lon_prtase_N_sf"/>
</dbReference>
<dbReference type="Proteomes" id="UP000037460">
    <property type="component" value="Unassembled WGS sequence"/>
</dbReference>
<evidence type="ECO:0000313" key="2">
    <source>
        <dbReference type="EMBL" id="KOO53022.1"/>
    </source>
</evidence>
<keyword evidence="3" id="KW-1185">Reference proteome</keyword>
<protein>
    <submittedName>
        <fullName evidence="2">Uncharacterized protein</fullName>
    </submittedName>
</protein>
<organism evidence="2 3">
    <name type="scientific">Chrysochromulina tobinii</name>
    <dbReference type="NCBI Taxonomy" id="1460289"/>
    <lineage>
        <taxon>Eukaryota</taxon>
        <taxon>Haptista</taxon>
        <taxon>Haptophyta</taxon>
        <taxon>Prymnesiophyceae</taxon>
        <taxon>Prymnesiales</taxon>
        <taxon>Chrysochromulinaceae</taxon>
        <taxon>Chrysochromulina</taxon>
    </lineage>
</organism>
<feature type="compositionally biased region" description="Basic and acidic residues" evidence="1">
    <location>
        <begin position="445"/>
        <end position="454"/>
    </location>
</feature>
<dbReference type="EMBL" id="JWZX01000415">
    <property type="protein sequence ID" value="KOO53022.1"/>
    <property type="molecule type" value="Genomic_DNA"/>
</dbReference>
<feature type="region of interest" description="Disordered" evidence="1">
    <location>
        <begin position="429"/>
        <end position="464"/>
    </location>
</feature>
<dbReference type="OrthoDB" id="45613at2759"/>
<dbReference type="Gene3D" id="2.30.130.40">
    <property type="entry name" value="LON domain-like"/>
    <property type="match status" value="1"/>
</dbReference>
<gene>
    <name evidence="2" type="ORF">Ctob_015014</name>
</gene>
<dbReference type="AlphaFoldDB" id="A0A0M0LQ66"/>
<evidence type="ECO:0000256" key="1">
    <source>
        <dbReference type="SAM" id="MobiDB-lite"/>
    </source>
</evidence>
<accession>A0A0M0LQ66</accession>
<sequence length="596" mass="64370">MSEPVAAPPTLIRSIFYYNQHPEIGTTVGLHLFEPRYRILVQRCLREPQRGSSFVFLPNFDNYQAAHGDIGYLAKLVNHRLVPGNPNELPRADVTLKFVERVLVQFHWIEQDTGGLSECVCVPLPPHLPSIDDLSPAPAAQARAWDAFDWQTYFGGPVRVVRAAPWGHPSNVHWLLHADSAGAVTEALAKVRSDFPLLADRLYPVLIPPATWLVPLVPFIRRLAALHIRNATPSTLSASAPPFVPASVTGAEVSGAADAAVGAAASAEATDALACACASASAACASAVDAATTRLPTKELRQHLKRLRTSEAELQRCIEREDLLSLLRAKLHQQRNAEAAVRAVEPIGAALTGMAVPLVCGSPAAPLVVRECLFSRQSDGRMLRTPSEKWGDQAEFRFEVGRRPASVGRVLEQSYEWELGKLMSQTHRSSELLRPRAEGSASYRAPDEPDEIRRNASIQDVPAPDERDGAMLVALSCVLKLGAPDGCSACVTVTPNLCSVPRALADRTLLRTARVFNWVRVRLLFIGHREAPTSPSAATGGAHDGAAMDVSDGAHDGAVPTTSAPAGCRFGLLDRDLLWLIAEHLVILDVNDTSCS</sequence>